<feature type="signal peptide" evidence="1">
    <location>
        <begin position="1"/>
        <end position="23"/>
    </location>
</feature>
<evidence type="ECO:0000313" key="2">
    <source>
        <dbReference type="EMBL" id="QEH61755.1"/>
    </source>
</evidence>
<dbReference type="PROSITE" id="PS51257">
    <property type="entry name" value="PROKAR_LIPOPROTEIN"/>
    <property type="match status" value="1"/>
</dbReference>
<dbReference type="InterPro" id="IPR054816">
    <property type="entry name" value="Lipoprotein_mollicutes-type_CS"/>
</dbReference>
<dbReference type="KEGG" id="schi:SCHIN_v1c05580"/>
<dbReference type="AlphaFoldDB" id="A0A5B9Y4M4"/>
<dbReference type="NCBIfam" id="NF038029">
    <property type="entry name" value="LP_plasma"/>
    <property type="match status" value="1"/>
</dbReference>
<name>A0A5B9Y4M4_9MOLU</name>
<dbReference type="EMBL" id="CP043026">
    <property type="protein sequence ID" value="QEH61755.1"/>
    <property type="molecule type" value="Genomic_DNA"/>
</dbReference>
<dbReference type="RefSeq" id="WP_166508141.1">
    <property type="nucleotide sequence ID" value="NZ_CP043026.1"/>
</dbReference>
<organism evidence="2 3">
    <name type="scientific">Spiroplasma chinense</name>
    <dbReference type="NCBI Taxonomy" id="216932"/>
    <lineage>
        <taxon>Bacteria</taxon>
        <taxon>Bacillati</taxon>
        <taxon>Mycoplasmatota</taxon>
        <taxon>Mollicutes</taxon>
        <taxon>Entomoplasmatales</taxon>
        <taxon>Spiroplasmataceae</taxon>
        <taxon>Spiroplasma</taxon>
    </lineage>
</organism>
<reference evidence="2 3" key="1">
    <citation type="submission" date="2019-08" db="EMBL/GenBank/DDBJ databases">
        <title>Complete genome sequence of Spiroplasma chinense CCH (DSM 19755).</title>
        <authorList>
            <person name="Shen H.-Y."/>
            <person name="Lin Y.-C."/>
            <person name="Chou L."/>
            <person name="Kuo C.-H."/>
        </authorList>
    </citation>
    <scope>NUCLEOTIDE SEQUENCE [LARGE SCALE GENOMIC DNA]</scope>
    <source>
        <strain evidence="2 3">CCH</strain>
    </source>
</reference>
<keyword evidence="3" id="KW-1185">Reference proteome</keyword>
<evidence type="ECO:0008006" key="4">
    <source>
        <dbReference type="Google" id="ProtNLM"/>
    </source>
</evidence>
<evidence type="ECO:0000313" key="3">
    <source>
        <dbReference type="Proteomes" id="UP000323144"/>
    </source>
</evidence>
<dbReference type="Proteomes" id="UP000323144">
    <property type="component" value="Chromosome"/>
</dbReference>
<protein>
    <recommendedName>
        <fullName evidence="4">MOLPALP family lipoprotein</fullName>
    </recommendedName>
</protein>
<accession>A0A5B9Y4M4</accession>
<keyword evidence="1" id="KW-0732">Signal</keyword>
<feature type="chain" id="PRO_5023073228" description="MOLPALP family lipoprotein" evidence="1">
    <location>
        <begin position="24"/>
        <end position="698"/>
    </location>
</feature>
<evidence type="ECO:0000256" key="1">
    <source>
        <dbReference type="SAM" id="SignalP"/>
    </source>
</evidence>
<sequence length="698" mass="75598">MKKLLGILGAVSLSASASVSVVACSSQRPNLFNDEISQDTLSKLMSQYAKVLFINQNGAGDSGLHISPGEIFNSKIKSQYLDKLDLTKFDKSLEISDTTRFQELGSNYLNFDKLSSELSVSEDIYQNGVMSMESSAPDILKTLAENAPTLLSALANPSALAGILEKFDMSSLLSPDIAQVFGKVLTNENMQLIENAFSNEVYANMSMQQALDSSVIGLANALENLTNPSSGVWIEYTGFSDSNMSEQLEANYQKAIGSLSGVIGGLISGTKSINFDLIKNLPAIAEIIRFIRTLLVYLNQYTFDDYTNGIIKVNKVETVRSKKMQDVANEVDLKPLLQSLKYMVNDTDNNGAVVIKNLLAVVAGSVKTTNIQENYDGGHDGFADLLGNVVVNIAGMESISVNVSGLNLEINLKSVIRAVLNYCVGTSTGEGDWKSDSLMNNVIKAIFGLVNDPMIAETIPQQLLDLLIGISDAGDASKFSDDIIGYLWNQSDETIGFSIKTLLSTPMASIPSLLEPLLGGSSSESSKLGYDVSTSSEFDFILGKSIKDIVNDLSEAVDKSKNTKMDFDGLTKVIKAARKDDALVKGLSDLKNLFKYLGIEDGKVVAGSVLDELSKSVGTWDWLANVLEVLGKYMNSGSDLGKLASDALENISVTKIDKKGVNDFVYTVTDGEDILDRYEITLKPYKQKLIIDKITLVK</sequence>
<gene>
    <name evidence="2" type="ORF">SCHIN_v1c05580</name>
</gene>
<proteinExistence type="predicted"/>